<dbReference type="InterPro" id="IPR001752">
    <property type="entry name" value="Kinesin_motor_dom"/>
</dbReference>
<evidence type="ECO:0000256" key="4">
    <source>
        <dbReference type="ARBA" id="ARBA00023054"/>
    </source>
</evidence>
<sequence>MERIHVSVRARPLSTEDAKTSPWKISSDSIFMPNHPSPSFEFDRIFKEDCKTVQVYEARTKAIVGAAVRGFNGTVFAYGQTNSGKTHTMRGSPIEPGVIPLAVHDLFDTIYQDASREFLLRMSYLEIYNEEINDLLAPEHRKLQIHENLEKGIFVAGLREEIVASPQQVLEMMEFGESHRHIGETNMNLYSSRSHTIFRMIIESRQKTQDEGVGNTCDAVRVSVLNLVDLAGSERAAKTGAEGVRLKEGSHINKSLMTLGTVIKKLSEGVENQGGHVPYRDSKLTRILQPALGGNANTAIICNITLAPIHADETKSSLQFASRALRVTNCAHVNEILTDAALLKRQKKEIEELRFKLKASHSDHSEEEILNLRNTLLKSELERERIALELEEEKKAQAQREKVLQEQAKKIKNLSSMVLFSNRDEKREQDHFKKGKRRDTWCTGHLSRDSTSEVQSNVLSRGSSLKSSRSERETGPLLPFSELVENEPLYNISEEDENSIDETLEDSALPDPCALVHVTSRKKPPSRQKTPIVVESELDKIQREYEDLFLQYETERIINDIQIEFLKAKLGEDGISGEAKCKHLDCQIVGNAHWDENGVHLRDPEAILLIKQLQEKINMLEMEKSSSKQNLDDLVTVATEQNICAREKIAEIQEEIHAAREEAQVAREQLVSKESEVIHVLNENLNFLVNVATEVEALVSEFQKSKASVETMPSVMDEGLQDFASFSPLIHDFTLLLRQSSEQHASLNSSDQNVQSSLKQKVLDVENEKLLLQEQCADLQSQIEELHQEAQKHEASLVMLTEHHESERSDFLSHVECLEKDIASLSSTSLAKEKENLRKDFEKTKTKLKDTESKLKNAMQDKTKLEAEKASAERELKRLHSQKALLERDISKQESFAGKRQDSLNVERSANQSLQEDFRNLEVLAFEMETTIASLEEELSAERGEKEEVLRRNEGLDSEITSLTEKLEHSNTQLEHLQNDVTRLKTRLEGSSSDQQQLETNVKQLLEEKEELAMHLANSLLEMEEEKAIWNSKEKTLTEAMEEKIRLYNIQMVSLSKEMSEAKKELESCRLECVTLADRLRCSEENAKQEKECSMEKSLEIDRLGDELRSAHAVSKQSQEVLKSDIDTLKSELQRTCEMSDTLGRELNHVTSERQNLLARIEELSKELASSNRVQIEDAKNPSEELTRRVSSQEPKLCKDADANNKEKAKLKMRLRGTQARLDAICLRHKHSVKESELMNRKFEEASTKLKEKLASKALEVLDLKKQLSASSRTA</sequence>
<feature type="coiled-coil region" evidence="7">
    <location>
        <begin position="333"/>
        <end position="408"/>
    </location>
</feature>
<dbReference type="PRINTS" id="PR00380">
    <property type="entry name" value="KINESINHEAVY"/>
</dbReference>
<comment type="similarity">
    <text evidence="1">Belongs to the TRAFAC class myosin-kinesin ATPase superfamily. Kinesin family. KIN-7 subfamily.</text>
</comment>
<evidence type="ECO:0000256" key="8">
    <source>
        <dbReference type="SAM" id="MobiDB-lite"/>
    </source>
</evidence>
<dbReference type="GO" id="GO:0008608">
    <property type="term" value="P:attachment of spindle microtubules to kinetochore"/>
    <property type="evidence" value="ECO:0007669"/>
    <property type="project" value="UniProtKB-ARBA"/>
</dbReference>
<name>A0AAU9RZZ2_THLAR</name>
<dbReference type="GO" id="GO:0000278">
    <property type="term" value="P:mitotic cell cycle"/>
    <property type="evidence" value="ECO:0007669"/>
    <property type="project" value="UniProtKB-ARBA"/>
</dbReference>
<keyword evidence="2 6" id="KW-0547">Nucleotide-binding</keyword>
<organism evidence="10 11">
    <name type="scientific">Thlaspi arvense</name>
    <name type="common">Field penny-cress</name>
    <dbReference type="NCBI Taxonomy" id="13288"/>
    <lineage>
        <taxon>Eukaryota</taxon>
        <taxon>Viridiplantae</taxon>
        <taxon>Streptophyta</taxon>
        <taxon>Embryophyta</taxon>
        <taxon>Tracheophyta</taxon>
        <taxon>Spermatophyta</taxon>
        <taxon>Magnoliopsida</taxon>
        <taxon>eudicotyledons</taxon>
        <taxon>Gunneridae</taxon>
        <taxon>Pentapetalae</taxon>
        <taxon>rosids</taxon>
        <taxon>malvids</taxon>
        <taxon>Brassicales</taxon>
        <taxon>Brassicaceae</taxon>
        <taxon>Thlaspideae</taxon>
        <taxon>Thlaspi</taxon>
    </lineage>
</organism>
<proteinExistence type="inferred from homology"/>
<dbReference type="SUPFAM" id="SSF52540">
    <property type="entry name" value="P-loop containing nucleoside triphosphate hydrolases"/>
    <property type="match status" value="1"/>
</dbReference>
<protein>
    <recommendedName>
        <fullName evidence="9">Kinesin motor domain-containing protein</fullName>
    </recommendedName>
</protein>
<dbReference type="GO" id="GO:0003777">
    <property type="term" value="F:microtubule motor activity"/>
    <property type="evidence" value="ECO:0007669"/>
    <property type="project" value="InterPro"/>
</dbReference>
<dbReference type="PROSITE" id="PS50067">
    <property type="entry name" value="KINESIN_MOTOR_2"/>
    <property type="match status" value="1"/>
</dbReference>
<feature type="region of interest" description="Disordered" evidence="8">
    <location>
        <begin position="425"/>
        <end position="444"/>
    </location>
</feature>
<evidence type="ECO:0000256" key="7">
    <source>
        <dbReference type="SAM" id="Coils"/>
    </source>
</evidence>
<feature type="region of interest" description="Disordered" evidence="8">
    <location>
        <begin position="452"/>
        <end position="476"/>
    </location>
</feature>
<dbReference type="InterPro" id="IPR019821">
    <property type="entry name" value="Kinesin_motor_CS"/>
</dbReference>
<evidence type="ECO:0000256" key="5">
    <source>
        <dbReference type="ARBA" id="ARBA00023175"/>
    </source>
</evidence>
<dbReference type="GO" id="GO:0140694">
    <property type="term" value="P:membraneless organelle assembly"/>
    <property type="evidence" value="ECO:0007669"/>
    <property type="project" value="UniProtKB-ARBA"/>
</dbReference>
<dbReference type="InterPro" id="IPR027640">
    <property type="entry name" value="Kinesin-like_fam"/>
</dbReference>
<evidence type="ECO:0000256" key="3">
    <source>
        <dbReference type="ARBA" id="ARBA00022840"/>
    </source>
</evidence>
<dbReference type="GO" id="GO:0005524">
    <property type="term" value="F:ATP binding"/>
    <property type="evidence" value="ECO:0007669"/>
    <property type="project" value="UniProtKB-UniRule"/>
</dbReference>
<dbReference type="FunFam" id="3.40.850.10:FF:000026">
    <property type="entry name" value="Centromere-associated protein E"/>
    <property type="match status" value="1"/>
</dbReference>
<feature type="coiled-coil region" evidence="7">
    <location>
        <begin position="762"/>
        <end position="803"/>
    </location>
</feature>
<dbReference type="PANTHER" id="PTHR47968:SF75">
    <property type="entry name" value="CENTROMERE-ASSOCIATED PROTEIN E"/>
    <property type="match status" value="1"/>
</dbReference>
<dbReference type="CDD" id="cd01374">
    <property type="entry name" value="KISc_CENP_E"/>
    <property type="match status" value="1"/>
</dbReference>
<accession>A0AAU9RZZ2</accession>
<feature type="coiled-coil region" evidence="7">
    <location>
        <begin position="918"/>
        <end position="1079"/>
    </location>
</feature>
<feature type="binding site" evidence="6">
    <location>
        <begin position="79"/>
        <end position="86"/>
    </location>
    <ligand>
        <name>ATP</name>
        <dbReference type="ChEBI" id="CHEBI:30616"/>
    </ligand>
</feature>
<dbReference type="GO" id="GO:0000226">
    <property type="term" value="P:microtubule cytoskeleton organization"/>
    <property type="evidence" value="ECO:0007669"/>
    <property type="project" value="UniProtKB-ARBA"/>
</dbReference>
<reference evidence="10 11" key="1">
    <citation type="submission" date="2022-03" db="EMBL/GenBank/DDBJ databases">
        <authorList>
            <person name="Nunn A."/>
            <person name="Chopra R."/>
            <person name="Nunn A."/>
            <person name="Contreras Garrido A."/>
        </authorList>
    </citation>
    <scope>NUCLEOTIDE SEQUENCE [LARGE SCALE GENOMIC DNA]</scope>
</reference>
<dbReference type="GO" id="GO:0033044">
    <property type="term" value="P:regulation of chromosome organization"/>
    <property type="evidence" value="ECO:0007669"/>
    <property type="project" value="UniProtKB-ARBA"/>
</dbReference>
<dbReference type="GO" id="GO:0008017">
    <property type="term" value="F:microtubule binding"/>
    <property type="evidence" value="ECO:0007669"/>
    <property type="project" value="InterPro"/>
</dbReference>
<feature type="domain" description="Kinesin motor" evidence="9">
    <location>
        <begin position="3"/>
        <end position="327"/>
    </location>
</feature>
<dbReference type="InterPro" id="IPR027417">
    <property type="entry name" value="P-loop_NTPase"/>
</dbReference>
<keyword evidence="3 6" id="KW-0067">ATP-binding</keyword>
<evidence type="ECO:0000256" key="6">
    <source>
        <dbReference type="PROSITE-ProRule" id="PRU00283"/>
    </source>
</evidence>
<evidence type="ECO:0000313" key="10">
    <source>
        <dbReference type="EMBL" id="CAH2054254.1"/>
    </source>
</evidence>
<dbReference type="PANTHER" id="PTHR47968">
    <property type="entry name" value="CENTROMERE PROTEIN E"/>
    <property type="match status" value="1"/>
</dbReference>
<dbReference type="EMBL" id="OU466859">
    <property type="protein sequence ID" value="CAH2054254.1"/>
    <property type="molecule type" value="Genomic_DNA"/>
</dbReference>
<feature type="compositionally biased region" description="Low complexity" evidence="8">
    <location>
        <begin position="456"/>
        <end position="467"/>
    </location>
</feature>
<dbReference type="Gene3D" id="3.40.850.10">
    <property type="entry name" value="Kinesin motor domain"/>
    <property type="match status" value="1"/>
</dbReference>
<dbReference type="GO" id="GO:0000779">
    <property type="term" value="C:condensed chromosome, centromeric region"/>
    <property type="evidence" value="ECO:0007669"/>
    <property type="project" value="UniProtKB-ARBA"/>
</dbReference>
<dbReference type="GO" id="GO:0042327">
    <property type="term" value="P:positive regulation of phosphorylation"/>
    <property type="evidence" value="ECO:0007669"/>
    <property type="project" value="UniProtKB-ARBA"/>
</dbReference>
<dbReference type="GO" id="GO:1901987">
    <property type="term" value="P:regulation of cell cycle phase transition"/>
    <property type="evidence" value="ECO:0007669"/>
    <property type="project" value="UniProtKB-ARBA"/>
</dbReference>
<dbReference type="SMART" id="SM00129">
    <property type="entry name" value="KISc"/>
    <property type="match status" value="1"/>
</dbReference>
<feature type="coiled-coil region" evidence="7">
    <location>
        <begin position="831"/>
        <end position="889"/>
    </location>
</feature>
<gene>
    <name evidence="10" type="ORF">TAV2_LOCUS10719</name>
</gene>
<dbReference type="AlphaFoldDB" id="A0AAU9RZZ2"/>
<dbReference type="Proteomes" id="UP000836841">
    <property type="component" value="Chromosome 3"/>
</dbReference>
<evidence type="ECO:0000256" key="2">
    <source>
        <dbReference type="ARBA" id="ARBA00022741"/>
    </source>
</evidence>
<dbReference type="InterPro" id="IPR036961">
    <property type="entry name" value="Kinesin_motor_dom_sf"/>
</dbReference>
<evidence type="ECO:0000259" key="9">
    <source>
        <dbReference type="PROSITE" id="PS50067"/>
    </source>
</evidence>
<keyword evidence="11" id="KW-1185">Reference proteome</keyword>
<evidence type="ECO:0000313" key="11">
    <source>
        <dbReference type="Proteomes" id="UP000836841"/>
    </source>
</evidence>
<dbReference type="GO" id="GO:0043515">
    <property type="term" value="F:kinetochore binding"/>
    <property type="evidence" value="ECO:0007669"/>
    <property type="project" value="UniProtKB-ARBA"/>
</dbReference>
<feature type="coiled-coil region" evidence="7">
    <location>
        <begin position="1147"/>
        <end position="1174"/>
    </location>
</feature>
<dbReference type="Pfam" id="PF00225">
    <property type="entry name" value="Kinesin"/>
    <property type="match status" value="1"/>
</dbReference>
<keyword evidence="5 6" id="KW-0505">Motor protein</keyword>
<dbReference type="GO" id="GO:0007018">
    <property type="term" value="P:microtubule-based movement"/>
    <property type="evidence" value="ECO:0007669"/>
    <property type="project" value="InterPro"/>
</dbReference>
<dbReference type="PROSITE" id="PS00411">
    <property type="entry name" value="KINESIN_MOTOR_1"/>
    <property type="match status" value="1"/>
</dbReference>
<feature type="coiled-coil region" evidence="7">
    <location>
        <begin position="610"/>
        <end position="676"/>
    </location>
</feature>
<evidence type="ECO:0000256" key="1">
    <source>
        <dbReference type="ARBA" id="ARBA00007310"/>
    </source>
</evidence>
<keyword evidence="4 7" id="KW-0175">Coiled coil</keyword>